<dbReference type="AlphaFoldDB" id="A0A1F5VX49"/>
<dbReference type="Pfam" id="PF00557">
    <property type="entry name" value="Peptidase_M24"/>
    <property type="match status" value="1"/>
</dbReference>
<feature type="domain" description="Peptidase M24" evidence="1">
    <location>
        <begin position="280"/>
        <end position="417"/>
    </location>
</feature>
<keyword evidence="2" id="KW-0031">Aminopeptidase</keyword>
<sequence length="451" mass="51716">MRNWVSERLFMFLFAFLLIVLSAGQINAEEQKLSLLSLSWSEQIKVRESWLEKKHNMILDMMRRNKIAMWIVVTEEFHPDPLVEFIAPPRPDVAGRDFFIFIDTREKGLKKIATASFTEENLKRFFETSDEPKPAKELLPEIIKTYNPKDIALSIDGKRGPTRSLTRASYEFLVEILGKKTAKRFVSAEPLIEEYLDTRLPEEKPYFEQIAYLTNELGRRALSNEVVIPGKTTVGDIRNWLYDQLGSYCVSTWFQPDIRIQRKGMKDAFSRGFLAVALEDTVIQPGDLLHLDFGITYMGLNSDWQKMAYVLLPGETDVPEGLKKGLANTNKLQDTICLVSKPGRLTTYIYDDAMAGMEKLGITAQVYSHAVGNHGHGIGPTIDFRAKKRDDTAKGKRLRAGSYFAIELNTKMKLPEWDNQEICIMEEDSAWLSDQGWVYFTPRQESFLLIK</sequence>
<dbReference type="EMBL" id="MFGW01000031">
    <property type="protein sequence ID" value="OGF68024.1"/>
    <property type="molecule type" value="Genomic_DNA"/>
</dbReference>
<evidence type="ECO:0000313" key="3">
    <source>
        <dbReference type="Proteomes" id="UP000178943"/>
    </source>
</evidence>
<comment type="caution">
    <text evidence="2">The sequence shown here is derived from an EMBL/GenBank/DDBJ whole genome shotgun (WGS) entry which is preliminary data.</text>
</comment>
<accession>A0A1F5VX49</accession>
<gene>
    <name evidence="2" type="ORF">A2Y62_19280</name>
</gene>
<protein>
    <submittedName>
        <fullName evidence="2">Xaa-Pro aminopeptidase</fullName>
    </submittedName>
</protein>
<evidence type="ECO:0000313" key="2">
    <source>
        <dbReference type="EMBL" id="OGF68024.1"/>
    </source>
</evidence>
<dbReference type="GO" id="GO:0004177">
    <property type="term" value="F:aminopeptidase activity"/>
    <property type="evidence" value="ECO:0007669"/>
    <property type="project" value="UniProtKB-KW"/>
</dbReference>
<dbReference type="STRING" id="1817863.A2Y62_19280"/>
<dbReference type="InterPro" id="IPR036005">
    <property type="entry name" value="Creatinase/aminopeptidase-like"/>
</dbReference>
<dbReference type="Proteomes" id="UP000178943">
    <property type="component" value="Unassembled WGS sequence"/>
</dbReference>
<dbReference type="Gene3D" id="3.90.230.10">
    <property type="entry name" value="Creatinase/methionine aminopeptidase superfamily"/>
    <property type="match status" value="1"/>
</dbReference>
<reference evidence="2 3" key="1">
    <citation type="journal article" date="2016" name="Nat. Commun.">
        <title>Thousands of microbial genomes shed light on interconnected biogeochemical processes in an aquifer system.</title>
        <authorList>
            <person name="Anantharaman K."/>
            <person name="Brown C.T."/>
            <person name="Hug L.A."/>
            <person name="Sharon I."/>
            <person name="Castelle C.J."/>
            <person name="Probst A.J."/>
            <person name="Thomas B.C."/>
            <person name="Singh A."/>
            <person name="Wilkins M.J."/>
            <person name="Karaoz U."/>
            <person name="Brodie E.L."/>
            <person name="Williams K.H."/>
            <person name="Hubbard S.S."/>
            <person name="Banfield J.F."/>
        </authorList>
    </citation>
    <scope>NUCLEOTIDE SEQUENCE [LARGE SCALE GENOMIC DNA]</scope>
</reference>
<keyword evidence="2" id="KW-0645">Protease</keyword>
<evidence type="ECO:0000259" key="1">
    <source>
        <dbReference type="Pfam" id="PF00557"/>
    </source>
</evidence>
<dbReference type="SUPFAM" id="SSF55920">
    <property type="entry name" value="Creatinase/aminopeptidase"/>
    <property type="match status" value="1"/>
</dbReference>
<proteinExistence type="predicted"/>
<dbReference type="InterPro" id="IPR000994">
    <property type="entry name" value="Pept_M24"/>
</dbReference>
<name>A0A1F5VX49_9BACT</name>
<keyword evidence="2" id="KW-0378">Hydrolase</keyword>
<organism evidence="2 3">
    <name type="scientific">Candidatus Fischerbacteria bacterium RBG_13_37_8</name>
    <dbReference type="NCBI Taxonomy" id="1817863"/>
    <lineage>
        <taxon>Bacteria</taxon>
        <taxon>Candidatus Fischeribacteriota</taxon>
    </lineage>
</organism>